<evidence type="ECO:0000256" key="5">
    <source>
        <dbReference type="ARBA" id="ARBA00023004"/>
    </source>
</evidence>
<keyword evidence="4" id="KW-0479">Metal-binding</keyword>
<dbReference type="InterPro" id="IPR007197">
    <property type="entry name" value="rSAM"/>
</dbReference>
<keyword evidence="5" id="KW-0408">Iron</keyword>
<sequence length="70" mass="8378">LSVTWQVNNFCNFRCSYCNEGNWSGTHKNDDIDTYIQFLDKLITRFQFKGYDSFKFFFSGGEPVYWKPLL</sequence>
<evidence type="ECO:0000256" key="6">
    <source>
        <dbReference type="ARBA" id="ARBA00023014"/>
    </source>
</evidence>
<dbReference type="GO" id="GO:0046872">
    <property type="term" value="F:metal ion binding"/>
    <property type="evidence" value="ECO:0007669"/>
    <property type="project" value="UniProtKB-KW"/>
</dbReference>
<dbReference type="PROSITE" id="PS01305">
    <property type="entry name" value="MOAA_NIFB_PQQE"/>
    <property type="match status" value="1"/>
</dbReference>
<evidence type="ECO:0000256" key="3">
    <source>
        <dbReference type="ARBA" id="ARBA00022691"/>
    </source>
</evidence>
<keyword evidence="6" id="KW-0411">Iron-sulfur</keyword>
<evidence type="ECO:0000313" key="7">
    <source>
        <dbReference type="EMBL" id="SVC43605.1"/>
    </source>
</evidence>
<dbReference type="EMBL" id="UINC01091103">
    <property type="protein sequence ID" value="SVC43605.1"/>
    <property type="molecule type" value="Genomic_DNA"/>
</dbReference>
<feature type="non-terminal residue" evidence="7">
    <location>
        <position position="70"/>
    </location>
</feature>
<feature type="non-terminal residue" evidence="7">
    <location>
        <position position="1"/>
    </location>
</feature>
<dbReference type="GO" id="GO:0051539">
    <property type="term" value="F:4 iron, 4 sulfur cluster binding"/>
    <property type="evidence" value="ECO:0007669"/>
    <property type="project" value="UniProtKB-KW"/>
</dbReference>
<keyword evidence="3" id="KW-0949">S-adenosyl-L-methionine</keyword>
<reference evidence="7" key="1">
    <citation type="submission" date="2018-05" db="EMBL/GenBank/DDBJ databases">
        <authorList>
            <person name="Lanie J.A."/>
            <person name="Ng W.-L."/>
            <person name="Kazmierczak K.M."/>
            <person name="Andrzejewski T.M."/>
            <person name="Davidsen T.M."/>
            <person name="Wayne K.J."/>
            <person name="Tettelin H."/>
            <person name="Glass J.I."/>
            <person name="Rusch D."/>
            <person name="Podicherti R."/>
            <person name="Tsui H.-C.T."/>
            <person name="Winkler M.E."/>
        </authorList>
    </citation>
    <scope>NUCLEOTIDE SEQUENCE</scope>
</reference>
<dbReference type="InterPro" id="IPR058240">
    <property type="entry name" value="rSAM_sf"/>
</dbReference>
<keyword evidence="2" id="KW-0004">4Fe-4S</keyword>
<evidence type="ECO:0000256" key="2">
    <source>
        <dbReference type="ARBA" id="ARBA00022485"/>
    </source>
</evidence>
<name>A0A382M6L4_9ZZZZ</name>
<gene>
    <name evidence="7" type="ORF">METZ01_LOCUS296459</name>
</gene>
<dbReference type="SFLD" id="SFLDS00029">
    <property type="entry name" value="Radical_SAM"/>
    <property type="match status" value="1"/>
</dbReference>
<proteinExistence type="predicted"/>
<dbReference type="AlphaFoldDB" id="A0A382M6L4"/>
<dbReference type="InterPro" id="IPR013785">
    <property type="entry name" value="Aldolase_TIM"/>
</dbReference>
<dbReference type="SUPFAM" id="SSF102114">
    <property type="entry name" value="Radical SAM enzymes"/>
    <property type="match status" value="1"/>
</dbReference>
<organism evidence="7">
    <name type="scientific">marine metagenome</name>
    <dbReference type="NCBI Taxonomy" id="408172"/>
    <lineage>
        <taxon>unclassified sequences</taxon>
        <taxon>metagenomes</taxon>
        <taxon>ecological metagenomes</taxon>
    </lineage>
</organism>
<accession>A0A382M6L4</accession>
<evidence type="ECO:0008006" key="8">
    <source>
        <dbReference type="Google" id="ProtNLM"/>
    </source>
</evidence>
<dbReference type="InterPro" id="IPR000385">
    <property type="entry name" value="MoaA_NifB_PqqE_Fe-S-bd_CS"/>
</dbReference>
<comment type="cofactor">
    <cofactor evidence="1">
        <name>[4Fe-4S] cluster</name>
        <dbReference type="ChEBI" id="CHEBI:49883"/>
    </cofactor>
</comment>
<dbReference type="GO" id="GO:0003824">
    <property type="term" value="F:catalytic activity"/>
    <property type="evidence" value="ECO:0007669"/>
    <property type="project" value="InterPro"/>
</dbReference>
<dbReference type="Gene3D" id="3.20.20.70">
    <property type="entry name" value="Aldolase class I"/>
    <property type="match status" value="1"/>
</dbReference>
<evidence type="ECO:0000256" key="1">
    <source>
        <dbReference type="ARBA" id="ARBA00001966"/>
    </source>
</evidence>
<evidence type="ECO:0000256" key="4">
    <source>
        <dbReference type="ARBA" id="ARBA00022723"/>
    </source>
</evidence>
<protein>
    <recommendedName>
        <fullName evidence="8">Radical SAM core domain-containing protein</fullName>
    </recommendedName>
</protein>